<evidence type="ECO:0000256" key="2">
    <source>
        <dbReference type="PIRSR" id="PIRSR006487-1"/>
    </source>
</evidence>
<dbReference type="OrthoDB" id="9796287at2"/>
<accession>A0A5C8I1S1</accession>
<evidence type="ECO:0000256" key="1">
    <source>
        <dbReference type="ARBA" id="ARBA00022946"/>
    </source>
</evidence>
<feature type="binding site" evidence="2">
    <location>
        <position position="186"/>
    </location>
    <ligand>
        <name>substrate</name>
    </ligand>
</feature>
<dbReference type="PIRSF" id="PIRSF006487">
    <property type="entry name" value="GcvT"/>
    <property type="match status" value="1"/>
</dbReference>
<comment type="caution">
    <text evidence="3">The sequence shown here is derived from an EMBL/GenBank/DDBJ whole genome shotgun (WGS) entry which is preliminary data.</text>
</comment>
<organism evidence="3 4">
    <name type="scientific">Microbacterium hatanonis</name>
    <dbReference type="NCBI Taxonomy" id="404366"/>
    <lineage>
        <taxon>Bacteria</taxon>
        <taxon>Bacillati</taxon>
        <taxon>Actinomycetota</taxon>
        <taxon>Actinomycetes</taxon>
        <taxon>Micrococcales</taxon>
        <taxon>Microbacteriaceae</taxon>
        <taxon>Microbacterium</taxon>
    </lineage>
</organism>
<dbReference type="AlphaFoldDB" id="A0A5C8I1S1"/>
<dbReference type="InterPro" id="IPR045179">
    <property type="entry name" value="YgfZ/GcvT"/>
</dbReference>
<proteinExistence type="predicted"/>
<protein>
    <submittedName>
        <fullName evidence="3">Folate-binding protein YgfZ</fullName>
    </submittedName>
</protein>
<gene>
    <name evidence="3" type="ORF">FVP77_02000</name>
</gene>
<name>A0A5C8I1S1_9MICO</name>
<dbReference type="Gene3D" id="3.30.1360.120">
    <property type="entry name" value="Probable tRNA modification gtpase trme, domain 1"/>
    <property type="match status" value="1"/>
</dbReference>
<keyword evidence="1" id="KW-0809">Transit peptide</keyword>
<dbReference type="SUPFAM" id="SSF103025">
    <property type="entry name" value="Folate-binding domain"/>
    <property type="match status" value="1"/>
</dbReference>
<dbReference type="InterPro" id="IPR017703">
    <property type="entry name" value="YgfZ/GCV_T_CS"/>
</dbReference>
<dbReference type="RefSeq" id="WP_147893017.1">
    <property type="nucleotide sequence ID" value="NZ_BAAANR010000001.1"/>
</dbReference>
<sequence length="368" mass="38656">MATDYSGVPGAVADERGLRHVGGPLAEQRALVAGRAVAPLGDRRVLTVSGEDRLSWLDSLSSQSLTHLAPGVGTETLILDPQGRVEHAASIVDDGETAWLLVDESDAAGLATWLTKMRFRLRVEVRDRSDDLAIVGGTAAAVAALTAVGPTGTPVRWRDPWPDVSPGGWGYAVVEPHPGADRDWSEAVVTLAELDEIVAAAARGEIALAGRDAVDALRVAAWRPRVSADADERALPHELDWMRTAVHLSKGCYRGQETVAKVHNLGHPPRRLVALQLDGSDSVLPAPGDVVRAGETEVGAITSVALHYEDGPIALAIVKRSAPTDVDLVVDTSDGPVSAAQEVVVPRDAGATASVPRLPRLGRRAASS</sequence>
<dbReference type="EMBL" id="VRSV01000001">
    <property type="protein sequence ID" value="TXK12279.1"/>
    <property type="molecule type" value="Genomic_DNA"/>
</dbReference>
<dbReference type="SUPFAM" id="SSF101790">
    <property type="entry name" value="Aminomethyltransferase beta-barrel domain"/>
    <property type="match status" value="1"/>
</dbReference>
<dbReference type="InterPro" id="IPR029043">
    <property type="entry name" value="GcvT/YgfZ_C"/>
</dbReference>
<dbReference type="Proteomes" id="UP000321034">
    <property type="component" value="Unassembled WGS sequence"/>
</dbReference>
<dbReference type="PANTHER" id="PTHR22602:SF0">
    <property type="entry name" value="TRANSFERASE CAF17, MITOCHONDRIAL-RELATED"/>
    <property type="match status" value="1"/>
</dbReference>
<evidence type="ECO:0000313" key="3">
    <source>
        <dbReference type="EMBL" id="TXK12279.1"/>
    </source>
</evidence>
<reference evidence="3 4" key="1">
    <citation type="submission" date="2019-08" db="EMBL/GenBank/DDBJ databases">
        <authorList>
            <person name="Dong K."/>
        </authorList>
    </citation>
    <scope>NUCLEOTIDE SEQUENCE [LARGE SCALE GENOMIC DNA]</scope>
    <source>
        <strain evidence="3 4">JCM14558</strain>
    </source>
</reference>
<dbReference type="GO" id="GO:0016226">
    <property type="term" value="P:iron-sulfur cluster assembly"/>
    <property type="evidence" value="ECO:0007669"/>
    <property type="project" value="TreeGrafter"/>
</dbReference>
<keyword evidence="4" id="KW-1185">Reference proteome</keyword>
<dbReference type="NCBIfam" id="TIGR03317">
    <property type="entry name" value="ygfZ_signature"/>
    <property type="match status" value="1"/>
</dbReference>
<dbReference type="PANTHER" id="PTHR22602">
    <property type="entry name" value="TRANSFERASE CAF17, MITOCHONDRIAL-RELATED"/>
    <property type="match status" value="1"/>
</dbReference>
<dbReference type="InterPro" id="IPR027266">
    <property type="entry name" value="TrmE/GcvT-like"/>
</dbReference>
<evidence type="ECO:0000313" key="4">
    <source>
        <dbReference type="Proteomes" id="UP000321034"/>
    </source>
</evidence>